<feature type="region of interest" description="Disordered" evidence="1">
    <location>
        <begin position="199"/>
        <end position="355"/>
    </location>
</feature>
<dbReference type="Proteomes" id="UP000663838">
    <property type="component" value="Unassembled WGS sequence"/>
</dbReference>
<dbReference type="AlphaFoldDB" id="A0A821T3G6"/>
<proteinExistence type="predicted"/>
<name>A0A821T3G6_9BILA</name>
<sequence length="355" mass="39941">MIPKVQTLCRKVHRARSRTIPRIPRSLIFDIPDSFSFTSSGEKFIVFDHLYSNRTKRILAFASPLQLRKLFSSPLICLDGTFSIVPKCYKQLLIIQSIDAKNYEEMALPTVWEITFRLDGDYSSYGFYRVYNREQEVEKLIQFGFNELKYNGQLPVVADYTSFALHNKFYVSRERYYDVTKLGARKQTHKHPLATVAATTITSTASSSRPDGHSTDDEDSVNTDPQQSLSIVPTTLAATTKTISPGNKKRKNKDRLTGTTRSTPAQDRLRVRTKESAVATSPSASSPQPAIATKPMQPKTVVSVTRKRGRVLEHEENDENNGDTPGMLDCSTTTSTNGKAMKAKNRATTNKRMKK</sequence>
<evidence type="ECO:0000313" key="2">
    <source>
        <dbReference type="EMBL" id="CAF4869722.1"/>
    </source>
</evidence>
<accession>A0A821T3G6</accession>
<feature type="compositionally biased region" description="Polar residues" evidence="1">
    <location>
        <begin position="222"/>
        <end position="245"/>
    </location>
</feature>
<dbReference type="EMBL" id="CAJOBS010003932">
    <property type="protein sequence ID" value="CAF4869722.1"/>
    <property type="molecule type" value="Genomic_DNA"/>
</dbReference>
<organism evidence="2 3">
    <name type="scientific">Rotaria socialis</name>
    <dbReference type="NCBI Taxonomy" id="392032"/>
    <lineage>
        <taxon>Eukaryota</taxon>
        <taxon>Metazoa</taxon>
        <taxon>Spiralia</taxon>
        <taxon>Gnathifera</taxon>
        <taxon>Rotifera</taxon>
        <taxon>Eurotatoria</taxon>
        <taxon>Bdelloidea</taxon>
        <taxon>Philodinida</taxon>
        <taxon>Philodinidae</taxon>
        <taxon>Rotaria</taxon>
    </lineage>
</organism>
<reference evidence="2" key="1">
    <citation type="submission" date="2021-02" db="EMBL/GenBank/DDBJ databases">
        <authorList>
            <person name="Nowell W R."/>
        </authorList>
    </citation>
    <scope>NUCLEOTIDE SEQUENCE</scope>
</reference>
<evidence type="ECO:0000313" key="3">
    <source>
        <dbReference type="Proteomes" id="UP000663838"/>
    </source>
</evidence>
<protein>
    <submittedName>
        <fullName evidence="2">Uncharacterized protein</fullName>
    </submittedName>
</protein>
<feature type="compositionally biased region" description="Basic residues" evidence="1">
    <location>
        <begin position="341"/>
        <end position="355"/>
    </location>
</feature>
<comment type="caution">
    <text evidence="2">The sequence shown here is derived from an EMBL/GenBank/DDBJ whole genome shotgun (WGS) entry which is preliminary data.</text>
</comment>
<feature type="compositionally biased region" description="Low complexity" evidence="1">
    <location>
        <begin position="276"/>
        <end position="292"/>
    </location>
</feature>
<feature type="compositionally biased region" description="Low complexity" evidence="1">
    <location>
        <begin position="199"/>
        <end position="208"/>
    </location>
</feature>
<evidence type="ECO:0000256" key="1">
    <source>
        <dbReference type="SAM" id="MobiDB-lite"/>
    </source>
</evidence>
<gene>
    <name evidence="2" type="ORF">TOA249_LOCUS28387</name>
</gene>